<dbReference type="Proteomes" id="UP000663880">
    <property type="component" value="Unassembled WGS sequence"/>
</dbReference>
<feature type="region of interest" description="Disordered" evidence="1">
    <location>
        <begin position="69"/>
        <end position="106"/>
    </location>
</feature>
<evidence type="ECO:0000313" key="3">
    <source>
        <dbReference type="Proteomes" id="UP000663880"/>
    </source>
</evidence>
<evidence type="ECO:0000256" key="1">
    <source>
        <dbReference type="SAM" id="MobiDB-lite"/>
    </source>
</evidence>
<evidence type="ECO:0000313" key="2">
    <source>
        <dbReference type="EMBL" id="CAF4930119.1"/>
    </source>
</evidence>
<feature type="compositionally biased region" description="Polar residues" evidence="1">
    <location>
        <begin position="84"/>
        <end position="100"/>
    </location>
</feature>
<comment type="caution">
    <text evidence="2">The sequence shown here is derived from an EMBL/GenBank/DDBJ whole genome shotgun (WGS) entry which is preliminary data.</text>
</comment>
<organism evidence="2 3">
    <name type="scientific">Pieris macdunnoughi</name>
    <dbReference type="NCBI Taxonomy" id="345717"/>
    <lineage>
        <taxon>Eukaryota</taxon>
        <taxon>Metazoa</taxon>
        <taxon>Ecdysozoa</taxon>
        <taxon>Arthropoda</taxon>
        <taxon>Hexapoda</taxon>
        <taxon>Insecta</taxon>
        <taxon>Pterygota</taxon>
        <taxon>Neoptera</taxon>
        <taxon>Endopterygota</taxon>
        <taxon>Lepidoptera</taxon>
        <taxon>Glossata</taxon>
        <taxon>Ditrysia</taxon>
        <taxon>Papilionoidea</taxon>
        <taxon>Pieridae</taxon>
        <taxon>Pierinae</taxon>
        <taxon>Pieris</taxon>
    </lineage>
</organism>
<dbReference type="OrthoDB" id="7367179at2759"/>
<accession>A0A821WP28</accession>
<protein>
    <submittedName>
        <fullName evidence="2">Uncharacterized protein</fullName>
    </submittedName>
</protein>
<dbReference type="AlphaFoldDB" id="A0A821WP28"/>
<reference evidence="2" key="1">
    <citation type="submission" date="2021-02" db="EMBL/GenBank/DDBJ databases">
        <authorList>
            <person name="Steward A R."/>
        </authorList>
    </citation>
    <scope>NUCLEOTIDE SEQUENCE</scope>
</reference>
<proteinExistence type="predicted"/>
<sequence length="106" mass="12342">MDKMVDNDTTPDDFSRVDAQCKVITLRDLQKRHREKMLLNTLGIKEWFVRYWLITTDCAMPPPSEISRNVDCSKKNSDGHERQQQFLDSLPKMSSSTVEQTHPDNT</sequence>
<name>A0A821WP28_9NEOP</name>
<keyword evidence="3" id="KW-1185">Reference proteome</keyword>
<feature type="compositionally biased region" description="Basic and acidic residues" evidence="1">
    <location>
        <begin position="71"/>
        <end position="83"/>
    </location>
</feature>
<gene>
    <name evidence="2" type="ORF">PMACD_LOCUS13782</name>
</gene>
<dbReference type="EMBL" id="CAJOBZ010000062">
    <property type="protein sequence ID" value="CAF4930119.1"/>
    <property type="molecule type" value="Genomic_DNA"/>
</dbReference>